<name>A0A4P6V2H6_9HYPH</name>
<dbReference type="Proteomes" id="UP000293719">
    <property type="component" value="Chromosome"/>
</dbReference>
<evidence type="ECO:0000256" key="1">
    <source>
        <dbReference type="SAM" id="MobiDB-lite"/>
    </source>
</evidence>
<keyword evidence="2" id="KW-0812">Transmembrane</keyword>
<dbReference type="RefSeq" id="WP_131617251.1">
    <property type="nucleotide sequence ID" value="NZ_CP036532.1"/>
</dbReference>
<accession>A0A4P6V2H6</accession>
<sequence>MSIHLPDRAERPEHRHPLAQPDGLPPIVKASIAVAILPVALVVAVVLSLRAEMAPDRLAVKPPAAACGSFVDAPAGPAGSDVTPHQICFH</sequence>
<dbReference type="GeneID" id="90768383"/>
<proteinExistence type="predicted"/>
<evidence type="ECO:0000313" key="4">
    <source>
        <dbReference type="Proteomes" id="UP000293719"/>
    </source>
</evidence>
<keyword evidence="2" id="KW-1133">Transmembrane helix</keyword>
<gene>
    <name evidence="3" type="ORF">E0E05_13835</name>
</gene>
<feature type="transmembrane region" description="Helical" evidence="2">
    <location>
        <begin position="27"/>
        <end position="49"/>
    </location>
</feature>
<protein>
    <submittedName>
        <fullName evidence="3">Uncharacterized protein</fullName>
    </submittedName>
</protein>
<keyword evidence="4" id="KW-1185">Reference proteome</keyword>
<evidence type="ECO:0000256" key="2">
    <source>
        <dbReference type="SAM" id="Phobius"/>
    </source>
</evidence>
<feature type="compositionally biased region" description="Basic and acidic residues" evidence="1">
    <location>
        <begin position="1"/>
        <end position="16"/>
    </location>
</feature>
<dbReference type="KEGG" id="rpod:E0E05_13835"/>
<dbReference type="AlphaFoldDB" id="A0A4P6V2H6"/>
<organism evidence="3 4">
    <name type="scientific">Roseitalea porphyridii</name>
    <dbReference type="NCBI Taxonomy" id="1852022"/>
    <lineage>
        <taxon>Bacteria</taxon>
        <taxon>Pseudomonadati</taxon>
        <taxon>Pseudomonadota</taxon>
        <taxon>Alphaproteobacteria</taxon>
        <taxon>Hyphomicrobiales</taxon>
        <taxon>Ahrensiaceae</taxon>
        <taxon>Roseitalea</taxon>
    </lineage>
</organism>
<dbReference type="EMBL" id="CP036532">
    <property type="protein sequence ID" value="QBK31591.1"/>
    <property type="molecule type" value="Genomic_DNA"/>
</dbReference>
<keyword evidence="2" id="KW-0472">Membrane</keyword>
<reference evidence="3 4" key="1">
    <citation type="journal article" date="2017" name="Int. J. Syst. Evol. Microbiol.">
        <title>Roseitalea porphyridii gen. nov., sp. nov., isolated from a red alga, and reclassification of Hoeflea suaedae Chung et al. 2013 as Pseudohoeflea suaedae gen. nov., comb. nov.</title>
        <authorList>
            <person name="Hyeon J.W."/>
            <person name="Jeong S.E."/>
            <person name="Baek K."/>
            <person name="Jeon C.O."/>
        </authorList>
    </citation>
    <scope>NUCLEOTIDE SEQUENCE [LARGE SCALE GENOMIC DNA]</scope>
    <source>
        <strain evidence="3 4">MA7-20</strain>
    </source>
</reference>
<evidence type="ECO:0000313" key="3">
    <source>
        <dbReference type="EMBL" id="QBK31591.1"/>
    </source>
</evidence>
<feature type="region of interest" description="Disordered" evidence="1">
    <location>
        <begin position="1"/>
        <end position="23"/>
    </location>
</feature>